<accession>A0A7K0CAB9</accession>
<dbReference type="AlphaFoldDB" id="A0A7K0CAB9"/>
<evidence type="ECO:0000259" key="5">
    <source>
        <dbReference type="PROSITE" id="PS50075"/>
    </source>
</evidence>
<dbReference type="Pfam" id="PF14765">
    <property type="entry name" value="PS-DH"/>
    <property type="match status" value="1"/>
</dbReference>
<feature type="domain" description="Carrier" evidence="5">
    <location>
        <begin position="653"/>
        <end position="728"/>
    </location>
</feature>
<protein>
    <submittedName>
        <fullName evidence="7">Narbonolide/10-deoxymethynolide synthase PikA1, modules 1 and 2</fullName>
        <ecNumber evidence="7">2.3.1.239</ecNumber>
    </submittedName>
</protein>
<evidence type="ECO:0000313" key="8">
    <source>
        <dbReference type="Proteomes" id="UP000487268"/>
    </source>
</evidence>
<dbReference type="InterPro" id="IPR036736">
    <property type="entry name" value="ACP-like_sf"/>
</dbReference>
<dbReference type="Proteomes" id="UP000487268">
    <property type="component" value="Unassembled WGS sequence"/>
</dbReference>
<feature type="domain" description="PKS/mFAS DH" evidence="6">
    <location>
        <begin position="1"/>
        <end position="160"/>
    </location>
</feature>
<dbReference type="SUPFAM" id="SSF47336">
    <property type="entry name" value="ACP-like"/>
    <property type="match status" value="1"/>
</dbReference>
<evidence type="ECO:0000313" key="7">
    <source>
        <dbReference type="EMBL" id="MQY09704.1"/>
    </source>
</evidence>
<dbReference type="Pfam" id="PF22953">
    <property type="entry name" value="SpnB_Rossmann"/>
    <property type="match status" value="1"/>
</dbReference>
<dbReference type="InterPro" id="IPR009081">
    <property type="entry name" value="PP-bd_ACP"/>
</dbReference>
<dbReference type="Gene3D" id="3.40.50.720">
    <property type="entry name" value="NAD(P)-binding Rossmann-like Domain"/>
    <property type="match status" value="1"/>
</dbReference>
<dbReference type="InterPro" id="IPR020806">
    <property type="entry name" value="PKS_PP-bd"/>
</dbReference>
<organism evidence="7 8">
    <name type="scientific">Actinomadura macrotermitis</name>
    <dbReference type="NCBI Taxonomy" id="2585200"/>
    <lineage>
        <taxon>Bacteria</taxon>
        <taxon>Bacillati</taxon>
        <taxon>Actinomycetota</taxon>
        <taxon>Actinomycetes</taxon>
        <taxon>Streptosporangiales</taxon>
        <taxon>Thermomonosporaceae</taxon>
        <taxon>Actinomadura</taxon>
    </lineage>
</organism>
<gene>
    <name evidence="7" type="primary">pikAI_2</name>
    <name evidence="7" type="ORF">ACRB68_78330</name>
</gene>
<keyword evidence="1" id="KW-0596">Phosphopantetheine</keyword>
<dbReference type="InterPro" id="IPR057326">
    <property type="entry name" value="KR_dom"/>
</dbReference>
<dbReference type="PROSITE" id="PS50075">
    <property type="entry name" value="CARRIER"/>
    <property type="match status" value="1"/>
</dbReference>
<dbReference type="EC" id="2.3.1.239" evidence="7"/>
<name>A0A7K0CAB9_9ACTN</name>
<dbReference type="EMBL" id="WEGH01000007">
    <property type="protein sequence ID" value="MQY09704.1"/>
    <property type="molecule type" value="Genomic_DNA"/>
</dbReference>
<dbReference type="Gene3D" id="1.10.1200.10">
    <property type="entry name" value="ACP-like"/>
    <property type="match status" value="1"/>
</dbReference>
<dbReference type="Pfam" id="PF08659">
    <property type="entry name" value="KR"/>
    <property type="match status" value="1"/>
</dbReference>
<dbReference type="CDD" id="cd08956">
    <property type="entry name" value="KR_3_FAS_SDR_x"/>
    <property type="match status" value="1"/>
</dbReference>
<dbReference type="OrthoDB" id="4537517at2"/>
<dbReference type="InterPro" id="IPR049551">
    <property type="entry name" value="PKS_DH_C"/>
</dbReference>
<dbReference type="InterPro" id="IPR042104">
    <property type="entry name" value="PKS_dehydratase_sf"/>
</dbReference>
<proteinExistence type="predicted"/>
<dbReference type="Gene3D" id="3.10.129.110">
    <property type="entry name" value="Polyketide synthase dehydratase"/>
    <property type="match status" value="1"/>
</dbReference>
<evidence type="ECO:0000256" key="1">
    <source>
        <dbReference type="ARBA" id="ARBA00022450"/>
    </source>
</evidence>
<dbReference type="InterPro" id="IPR013968">
    <property type="entry name" value="PKS_KR"/>
</dbReference>
<dbReference type="InterPro" id="IPR049900">
    <property type="entry name" value="PKS_mFAS_DH"/>
</dbReference>
<dbReference type="GO" id="GO:0004312">
    <property type="term" value="F:fatty acid synthase activity"/>
    <property type="evidence" value="ECO:0007669"/>
    <property type="project" value="TreeGrafter"/>
</dbReference>
<evidence type="ECO:0000256" key="3">
    <source>
        <dbReference type="ARBA" id="ARBA00022679"/>
    </source>
</evidence>
<comment type="caution">
    <text evidence="4">Lacks conserved residue(s) required for the propagation of feature annotation.</text>
</comment>
<evidence type="ECO:0000259" key="6">
    <source>
        <dbReference type="PROSITE" id="PS52019"/>
    </source>
</evidence>
<dbReference type="SUPFAM" id="SSF51735">
    <property type="entry name" value="NAD(P)-binding Rossmann-fold domains"/>
    <property type="match status" value="2"/>
</dbReference>
<dbReference type="SMART" id="SM01294">
    <property type="entry name" value="PKS_PP_betabranch"/>
    <property type="match status" value="1"/>
</dbReference>
<dbReference type="InterPro" id="IPR050091">
    <property type="entry name" value="PKS_NRPS_Biosynth_Enz"/>
</dbReference>
<dbReference type="GO" id="GO:0031177">
    <property type="term" value="F:phosphopantetheine binding"/>
    <property type="evidence" value="ECO:0007669"/>
    <property type="project" value="InterPro"/>
</dbReference>
<keyword evidence="8" id="KW-1185">Reference proteome</keyword>
<dbReference type="PROSITE" id="PS52019">
    <property type="entry name" value="PKS_MFAS_DH"/>
    <property type="match status" value="1"/>
</dbReference>
<feature type="region of interest" description="C-terminal hotdog fold" evidence="4">
    <location>
        <begin position="22"/>
        <end position="160"/>
    </location>
</feature>
<keyword evidence="7" id="KW-0012">Acyltransferase</keyword>
<dbReference type="PANTHER" id="PTHR43775:SF51">
    <property type="entry name" value="INACTIVE PHENOLPHTHIOCEROL SYNTHESIS POLYKETIDE SYNTHASE TYPE I PKS1-RELATED"/>
    <property type="match status" value="1"/>
</dbReference>
<reference evidence="7 8" key="1">
    <citation type="submission" date="2019-10" db="EMBL/GenBank/DDBJ databases">
        <title>Actinomadura rubteroloni sp. nov. and Actinomadura macrotermitis sp. nov., isolated from the gut of fungus growing-termite Macrotermes natalensis.</title>
        <authorList>
            <person name="Benndorf R."/>
            <person name="Martin K."/>
            <person name="Kuefner M."/>
            <person name="De Beer W."/>
            <person name="Kaster A.-K."/>
            <person name="Vollmers J."/>
            <person name="Poulsen M."/>
            <person name="Beemelmanns C."/>
        </authorList>
    </citation>
    <scope>NUCLEOTIDE SEQUENCE [LARGE SCALE GENOMIC DNA]</scope>
    <source>
        <strain evidence="7 8">RB68</strain>
    </source>
</reference>
<evidence type="ECO:0000256" key="4">
    <source>
        <dbReference type="PROSITE-ProRule" id="PRU01363"/>
    </source>
</evidence>
<dbReference type="GO" id="GO:0006633">
    <property type="term" value="P:fatty acid biosynthetic process"/>
    <property type="evidence" value="ECO:0007669"/>
    <property type="project" value="TreeGrafter"/>
</dbReference>
<comment type="caution">
    <text evidence="7">The sequence shown here is derived from an EMBL/GenBank/DDBJ whole genome shotgun (WGS) entry which is preliminary data.</text>
</comment>
<keyword evidence="2" id="KW-0597">Phosphoprotein</keyword>
<dbReference type="RefSeq" id="WP_153541918.1">
    <property type="nucleotide sequence ID" value="NZ_WEGH01000007.1"/>
</dbReference>
<sequence length="729" mass="76050">MIGYEETVLDHDTPASWPPAGVQEIDTADLYSRLDARGFAYGPAFRGLRAAWRGGDDIYAEVDLATAQPATGPSYVMHPALFDSALHAALAPVLDREDGVFLPFILRDVRVHAPAARSLRVRLSATGEDTLSLSATDESGAAVASIGSLALHRVDTRELTATGQSSRLLRLAWKRCRLSPAGADGGRWAHLGTDHLGLTGALKAAGRQMGAYSSLHALDAGLRGGDPAPDVFIVSCTDEGGESGAGAAVRTAVQRALVLVQEMAADDRLAGSRLVVVTRGAVAAAQDEGCPDLAGAAVWGLIRSAQTEYPGRFALIDVDDEESSEQAVLAAVATGEPQLAVRRGALLRPRLTRGRPAARNAERAAGRWNPDGTVMITGGTGALGALIARHLVRRRGVRHLLLLSRKGPAAQGAAELVEELTALGAEVRVAAGDAADLADLGRAVAGLPAAHPLTAVVHSAGVVADCTLAALTPRRLQQVLRPKVDAVLALHELTKDLPDCDLVLFSSVSGLFGGAGQANYAAANAFLDAMAHRRRALGLRAVSLAWGLWESGDGMGGGLGSADLQRISRLGLAAMTAEEGLALLDASIARPEALLVPVKLDDAALREGGPSLPALLLDLVPDSAAGRRSDAGRDDAEALRELLARLPDEEREQAVVAFVCAQAAVVLGHQGAEAVDPEQELAAVGFDSLTNLELIRRLASATGLRLPATLAFDHPTPLQLGRHLRRLLQ</sequence>
<evidence type="ECO:0000256" key="2">
    <source>
        <dbReference type="ARBA" id="ARBA00022553"/>
    </source>
</evidence>
<dbReference type="InterPro" id="IPR055123">
    <property type="entry name" value="SpnB-like_Rossmann"/>
</dbReference>
<dbReference type="SMART" id="SM00823">
    <property type="entry name" value="PKS_PP"/>
    <property type="match status" value="1"/>
</dbReference>
<keyword evidence="3 7" id="KW-0808">Transferase</keyword>
<dbReference type="InterPro" id="IPR036291">
    <property type="entry name" value="NAD(P)-bd_dom_sf"/>
</dbReference>
<dbReference type="Pfam" id="PF00550">
    <property type="entry name" value="PP-binding"/>
    <property type="match status" value="1"/>
</dbReference>
<dbReference type="SMART" id="SM00822">
    <property type="entry name" value="PKS_KR"/>
    <property type="match status" value="1"/>
</dbReference>
<dbReference type="PANTHER" id="PTHR43775">
    <property type="entry name" value="FATTY ACID SYNTHASE"/>
    <property type="match status" value="1"/>
</dbReference>
<feature type="region of interest" description="N-terminal hotdog fold" evidence="4">
    <location>
        <position position="1"/>
    </location>
</feature>